<evidence type="ECO:0000313" key="17">
    <source>
        <dbReference type="EMBL" id="CAD1478033.1"/>
    </source>
</evidence>
<feature type="transmembrane region" description="Helical" evidence="14">
    <location>
        <begin position="556"/>
        <end position="574"/>
    </location>
</feature>
<dbReference type="InterPro" id="IPR052192">
    <property type="entry name" value="Insect_Ionotropic_Sensory_Rcpt"/>
</dbReference>
<dbReference type="PANTHER" id="PTHR42643">
    <property type="entry name" value="IONOTROPIC RECEPTOR 20A-RELATED"/>
    <property type="match status" value="1"/>
</dbReference>
<gene>
    <name evidence="17" type="ORF">MHI_LOCUS770985</name>
</gene>
<evidence type="ECO:0000256" key="2">
    <source>
        <dbReference type="ARBA" id="ARBA00008685"/>
    </source>
</evidence>
<protein>
    <recommendedName>
        <fullName evidence="19">Ionotropic glutamate receptor L-glutamate and glycine-binding domain-containing protein</fullName>
    </recommendedName>
</protein>
<dbReference type="SMART" id="SM00079">
    <property type="entry name" value="PBPe"/>
    <property type="match status" value="1"/>
</dbReference>
<dbReference type="GO" id="GO:0015276">
    <property type="term" value="F:ligand-gated monoatomic ion channel activity"/>
    <property type="evidence" value="ECO:0007669"/>
    <property type="project" value="InterPro"/>
</dbReference>
<keyword evidence="18" id="KW-1185">Reference proteome</keyword>
<dbReference type="InterPro" id="IPR001320">
    <property type="entry name" value="Iontro_rcpt_C"/>
</dbReference>
<dbReference type="PANTHER" id="PTHR42643:SF30">
    <property type="entry name" value="IONOTROPIC RECEPTOR 40A-RELATED"/>
    <property type="match status" value="1"/>
</dbReference>
<feature type="region of interest" description="Disordered" evidence="13">
    <location>
        <begin position="93"/>
        <end position="112"/>
    </location>
</feature>
<evidence type="ECO:0000256" key="4">
    <source>
        <dbReference type="ARBA" id="ARBA00022475"/>
    </source>
</evidence>
<evidence type="ECO:0000256" key="11">
    <source>
        <dbReference type="ARBA" id="ARBA00023286"/>
    </source>
</evidence>
<evidence type="ECO:0000256" key="9">
    <source>
        <dbReference type="ARBA" id="ARBA00023170"/>
    </source>
</evidence>
<dbReference type="SMART" id="SM00918">
    <property type="entry name" value="Lig_chan-Glu_bd"/>
    <property type="match status" value="1"/>
</dbReference>
<dbReference type="Pfam" id="PF10613">
    <property type="entry name" value="Lig_chan-Glu_bd"/>
    <property type="match status" value="1"/>
</dbReference>
<feature type="domain" description="Ionotropic glutamate receptor L-glutamate and glycine-binding" evidence="16">
    <location>
        <begin position="442"/>
        <end position="500"/>
    </location>
</feature>
<keyword evidence="9" id="KW-0675">Receptor</keyword>
<evidence type="ECO:0008006" key="19">
    <source>
        <dbReference type="Google" id="ProtNLM"/>
    </source>
</evidence>
<keyword evidence="6 14" id="KW-1133">Transmembrane helix</keyword>
<name>A0A6V7HC88_9HYME</name>
<dbReference type="Pfam" id="PF00060">
    <property type="entry name" value="Lig_chan"/>
    <property type="match status" value="1"/>
</dbReference>
<evidence type="ECO:0000313" key="18">
    <source>
        <dbReference type="Proteomes" id="UP000752696"/>
    </source>
</evidence>
<evidence type="ECO:0000256" key="13">
    <source>
        <dbReference type="SAM" id="MobiDB-lite"/>
    </source>
</evidence>
<organism evidence="17 18">
    <name type="scientific">Heterotrigona itama</name>
    <dbReference type="NCBI Taxonomy" id="395501"/>
    <lineage>
        <taxon>Eukaryota</taxon>
        <taxon>Metazoa</taxon>
        <taxon>Ecdysozoa</taxon>
        <taxon>Arthropoda</taxon>
        <taxon>Hexapoda</taxon>
        <taxon>Insecta</taxon>
        <taxon>Pterygota</taxon>
        <taxon>Neoptera</taxon>
        <taxon>Endopterygota</taxon>
        <taxon>Hymenoptera</taxon>
        <taxon>Apocrita</taxon>
        <taxon>Aculeata</taxon>
        <taxon>Apoidea</taxon>
        <taxon>Anthophila</taxon>
        <taxon>Apidae</taxon>
        <taxon>Heterotrigona</taxon>
    </lineage>
</organism>
<dbReference type="OrthoDB" id="6117597at2759"/>
<reference evidence="17" key="1">
    <citation type="submission" date="2020-07" db="EMBL/GenBank/DDBJ databases">
        <authorList>
            <person name="Nazaruddin N."/>
        </authorList>
    </citation>
    <scope>NUCLEOTIDE SEQUENCE</scope>
</reference>
<evidence type="ECO:0000256" key="8">
    <source>
        <dbReference type="ARBA" id="ARBA00023136"/>
    </source>
</evidence>
<evidence type="ECO:0000256" key="10">
    <source>
        <dbReference type="ARBA" id="ARBA00023180"/>
    </source>
</evidence>
<keyword evidence="4" id="KW-1003">Cell membrane</keyword>
<feature type="transmembrane region" description="Helical" evidence="14">
    <location>
        <begin position="624"/>
        <end position="648"/>
    </location>
</feature>
<keyword evidence="8 14" id="KW-0472">Membrane</keyword>
<dbReference type="Gene3D" id="3.40.190.10">
    <property type="entry name" value="Periplasmic binding protein-like II"/>
    <property type="match status" value="2"/>
</dbReference>
<evidence type="ECO:0000256" key="1">
    <source>
        <dbReference type="ARBA" id="ARBA00004651"/>
    </source>
</evidence>
<keyword evidence="5 14" id="KW-0812">Transmembrane</keyword>
<comment type="similarity">
    <text evidence="2">Belongs to the glutamate-gated ion channel (TC 1.A.10.1) family.</text>
</comment>
<dbReference type="EMBL" id="CAJDYZ010010443">
    <property type="protein sequence ID" value="CAD1478033.1"/>
    <property type="molecule type" value="Genomic_DNA"/>
</dbReference>
<evidence type="ECO:0000256" key="3">
    <source>
        <dbReference type="ARBA" id="ARBA00022448"/>
    </source>
</evidence>
<dbReference type="GO" id="GO:0005886">
    <property type="term" value="C:plasma membrane"/>
    <property type="evidence" value="ECO:0007669"/>
    <property type="project" value="UniProtKB-SubCell"/>
</dbReference>
<proteinExistence type="inferred from homology"/>
<dbReference type="InterPro" id="IPR019594">
    <property type="entry name" value="Glu/Gly-bd"/>
</dbReference>
<evidence type="ECO:0000256" key="6">
    <source>
        <dbReference type="ARBA" id="ARBA00022989"/>
    </source>
</evidence>
<dbReference type="SUPFAM" id="SSF53850">
    <property type="entry name" value="Periplasmic binding protein-like II"/>
    <property type="match status" value="1"/>
</dbReference>
<dbReference type="GO" id="GO:0050906">
    <property type="term" value="P:detection of stimulus involved in sensory perception"/>
    <property type="evidence" value="ECO:0007669"/>
    <property type="project" value="UniProtKB-ARBA"/>
</dbReference>
<keyword evidence="3" id="KW-0813">Transport</keyword>
<evidence type="ECO:0000256" key="7">
    <source>
        <dbReference type="ARBA" id="ARBA00023065"/>
    </source>
</evidence>
<feature type="transmembrane region" description="Helical" evidence="14">
    <location>
        <begin position="595"/>
        <end position="612"/>
    </location>
</feature>
<evidence type="ECO:0000259" key="15">
    <source>
        <dbReference type="SMART" id="SM00079"/>
    </source>
</evidence>
<keyword evidence="7" id="KW-0406">Ion transport</keyword>
<accession>A0A6V7HC88</accession>
<dbReference type="Proteomes" id="UP000752696">
    <property type="component" value="Unassembled WGS sequence"/>
</dbReference>
<feature type="domain" description="Ionotropic glutamate receptor C-terminal" evidence="15">
    <location>
        <begin position="430"/>
        <end position="788"/>
    </location>
</feature>
<feature type="non-terminal residue" evidence="17">
    <location>
        <position position="882"/>
    </location>
</feature>
<keyword evidence="12" id="KW-0407">Ion channel</keyword>
<sequence length="882" mass="100460">MASKLWIRFCREEGKMFELSSFSSIRRTQGNTSVVKNFQAILTMVSTTVPISVLVVFSSWCSIFRTSLRGFNNRSGRGDVTIFWTSLKGFSNRSGRDVQSRKIGQRRKSRSIDRGQFVPSLKEAAGTHHAVTHTDKNKINTAFMVRDVLDRGRCKIGLDFRKTQYNNRNIRNKINEGNAAMLRFRWEFRATLLLICVWRNAVFLTDAEPVLTRPIHVYQSLIKGVHDYFNNTCVILFHGSMASMASMEEEGMKEMDGLLELQRYFSGSLSIRTAIMDFHTFRTRIGNTYHHIKRPLFVLLNDLDEIRQQFSLVSGEITTRGKMVVVEKKNETMKQVSKWIAMAYPTWLLFLRDETRFEEFLSDVYVPFDCMMMVTQRDEREAGEIIRDVYRISKEDDLRSMSFGKWDPKNGFRGPRLGLYQRRHDLQGYNIRVASINDPPVSRVIRDETGQPFRIRGFFGEVIQLLQEGMNCTFTYIEATSWGAQLPNGSWTGLIKMLIDDEADLGASELMMSSDRLDAIKYTTPVYTTRCRAYIKRPDTTAVNWNAYLAPFSFNIWNAIGLTIVVVSLVIAGIDAFSRKADSLPANVKPKTKSSLSEILFAVFGVFCGQGMEPSSLDPTRLVHLSIHLTAVVVIAAYSAALISHLAIKTFLMPFTTMEGLLEDGTYRFAVVADSADYSFFQNTSDNVLTVMFDQLLTREADLPPNYFEGLTRVCQEKKYAFMTLDNMASVLQGKVECALEPLDVIMQTTIAMAVPADSPYRGIINSNILLLRDSGILQRLIDLEWSSSERWVSYFSMSRIQQQQNSKNYFDILPREKRMEHGGDGGRSASAHLYVLSISGYFFGTVNRTTIWSRAISHRGTEIYSKLVTKSLPVQCKSCRP</sequence>
<evidence type="ECO:0000256" key="5">
    <source>
        <dbReference type="ARBA" id="ARBA00022692"/>
    </source>
</evidence>
<comment type="caution">
    <text evidence="17">The sequence shown here is derived from an EMBL/GenBank/DDBJ whole genome shotgun (WGS) entry which is preliminary data.</text>
</comment>
<keyword evidence="10" id="KW-0325">Glycoprotein</keyword>
<evidence type="ECO:0000256" key="14">
    <source>
        <dbReference type="SAM" id="Phobius"/>
    </source>
</evidence>
<evidence type="ECO:0000256" key="12">
    <source>
        <dbReference type="ARBA" id="ARBA00023303"/>
    </source>
</evidence>
<keyword evidence="11" id="KW-1071">Ligand-gated ion channel</keyword>
<comment type="subcellular location">
    <subcellularLocation>
        <location evidence="1">Cell membrane</location>
        <topology evidence="1">Multi-pass membrane protein</topology>
    </subcellularLocation>
</comment>
<evidence type="ECO:0000259" key="16">
    <source>
        <dbReference type="SMART" id="SM00918"/>
    </source>
</evidence>
<dbReference type="AlphaFoldDB" id="A0A6V7HC88"/>